<dbReference type="EMBL" id="WTYR01000001">
    <property type="protein sequence ID" value="MXP09636.1"/>
    <property type="molecule type" value="Genomic_DNA"/>
</dbReference>
<reference evidence="1 2" key="1">
    <citation type="submission" date="2019-12" db="EMBL/GenBank/DDBJ databases">
        <title>Genomic-based taxomic classification of the family Erythrobacteraceae.</title>
        <authorList>
            <person name="Xu L."/>
        </authorList>
    </citation>
    <scope>NUCLEOTIDE SEQUENCE [LARGE SCALE GENOMIC DNA]</scope>
    <source>
        <strain evidence="1 2">LMG 29519</strain>
    </source>
</reference>
<keyword evidence="2" id="KW-1185">Reference proteome</keyword>
<gene>
    <name evidence="1" type="ORF">GRI68_05545</name>
</gene>
<dbReference type="AlphaFoldDB" id="A0A6I4U1N9"/>
<name>A0A6I4U1N9_9SPHN</name>
<evidence type="ECO:0000313" key="1">
    <source>
        <dbReference type="EMBL" id="MXP09636.1"/>
    </source>
</evidence>
<evidence type="ECO:0000313" key="2">
    <source>
        <dbReference type="Proteomes" id="UP000429229"/>
    </source>
</evidence>
<accession>A0A6I4U1N9</accession>
<dbReference type="Proteomes" id="UP000429229">
    <property type="component" value="Unassembled WGS sequence"/>
</dbReference>
<proteinExistence type="predicted"/>
<sequence length="57" mass="6758">MIHCFTRQYDDLYTGRRKTRVFFFEADTQEDYQATLGEILRMPLPGIPVDDDEEGEQ</sequence>
<dbReference type="RefSeq" id="WP_160616314.1">
    <property type="nucleotide sequence ID" value="NZ_WTYR01000001.1"/>
</dbReference>
<comment type="caution">
    <text evidence="1">The sequence shown here is derived from an EMBL/GenBank/DDBJ whole genome shotgun (WGS) entry which is preliminary data.</text>
</comment>
<organism evidence="1 2">
    <name type="scientific">Alteriqipengyuania halimionae</name>
    <dbReference type="NCBI Taxonomy" id="1926630"/>
    <lineage>
        <taxon>Bacteria</taxon>
        <taxon>Pseudomonadati</taxon>
        <taxon>Pseudomonadota</taxon>
        <taxon>Alphaproteobacteria</taxon>
        <taxon>Sphingomonadales</taxon>
        <taxon>Erythrobacteraceae</taxon>
        <taxon>Alteriqipengyuania</taxon>
    </lineage>
</organism>
<protein>
    <submittedName>
        <fullName evidence="1">Uncharacterized protein</fullName>
    </submittedName>
</protein>